<evidence type="ECO:0000313" key="3">
    <source>
        <dbReference type="Proteomes" id="UP000070700"/>
    </source>
</evidence>
<organism evidence="2 3">
    <name type="scientific">Mollisia scopiformis</name>
    <name type="common">Conifer needle endophyte fungus</name>
    <name type="synonym">Phialocephala scopiformis</name>
    <dbReference type="NCBI Taxonomy" id="149040"/>
    <lineage>
        <taxon>Eukaryota</taxon>
        <taxon>Fungi</taxon>
        <taxon>Dikarya</taxon>
        <taxon>Ascomycota</taxon>
        <taxon>Pezizomycotina</taxon>
        <taxon>Leotiomycetes</taxon>
        <taxon>Helotiales</taxon>
        <taxon>Mollisiaceae</taxon>
        <taxon>Mollisia</taxon>
    </lineage>
</organism>
<evidence type="ECO:0000313" key="2">
    <source>
        <dbReference type="EMBL" id="KUJ12317.1"/>
    </source>
</evidence>
<dbReference type="AlphaFoldDB" id="A0A194WXK6"/>
<sequence length="132" mass="14512">MMPETLIQVIEISGYEINQEQERASEPKELDPRASNPISPTQLLNIHFGISFLPNAAIHSLAHPQTLHISDTPDNGPPRGIPSRNEEEPLALITLQASLQSTATTLPLLTTLQRTKLFSNQKIKSSTPAERA</sequence>
<gene>
    <name evidence="2" type="ORF">LY89DRAFT_205373</name>
</gene>
<dbReference type="Proteomes" id="UP000070700">
    <property type="component" value="Unassembled WGS sequence"/>
</dbReference>
<dbReference type="EMBL" id="KQ947424">
    <property type="protein sequence ID" value="KUJ12317.1"/>
    <property type="molecule type" value="Genomic_DNA"/>
</dbReference>
<name>A0A194WXK6_MOLSC</name>
<dbReference type="GeneID" id="28815542"/>
<reference evidence="2 3" key="1">
    <citation type="submission" date="2015-10" db="EMBL/GenBank/DDBJ databases">
        <title>Full genome of DAOMC 229536 Phialocephala scopiformis, a fungal endophyte of spruce producing the potent anti-insectan compound rugulosin.</title>
        <authorList>
            <consortium name="DOE Joint Genome Institute"/>
            <person name="Walker A.K."/>
            <person name="Frasz S.L."/>
            <person name="Seifert K.A."/>
            <person name="Miller J.D."/>
            <person name="Mondo S.J."/>
            <person name="Labutti K."/>
            <person name="Lipzen A."/>
            <person name="Dockter R."/>
            <person name="Kennedy M."/>
            <person name="Grigoriev I.V."/>
            <person name="Spatafora J.W."/>
        </authorList>
    </citation>
    <scope>NUCLEOTIDE SEQUENCE [LARGE SCALE GENOMIC DNA]</scope>
    <source>
        <strain evidence="2 3">CBS 120377</strain>
    </source>
</reference>
<protein>
    <submittedName>
        <fullName evidence="2">Uncharacterized protein</fullName>
    </submittedName>
</protein>
<dbReference type="RefSeq" id="XP_018066672.1">
    <property type="nucleotide sequence ID" value="XM_018205816.1"/>
</dbReference>
<dbReference type="InParanoid" id="A0A194WXK6"/>
<feature type="region of interest" description="Disordered" evidence="1">
    <location>
        <begin position="64"/>
        <end position="88"/>
    </location>
</feature>
<accession>A0A194WXK6</accession>
<evidence type="ECO:0000256" key="1">
    <source>
        <dbReference type="SAM" id="MobiDB-lite"/>
    </source>
</evidence>
<dbReference type="KEGG" id="psco:LY89DRAFT_205373"/>
<keyword evidence="3" id="KW-1185">Reference proteome</keyword>
<proteinExistence type="predicted"/>